<reference evidence="1 2" key="1">
    <citation type="journal article" date="2021" name="Front. Genet.">
        <title>Chromosome-Level Genome Assembly Reveals Significant Gene Expansion in the Toll and IMD Signaling Pathways of Dendrolimus kikuchii.</title>
        <authorList>
            <person name="Zhou J."/>
            <person name="Wu P."/>
            <person name="Xiong Z."/>
            <person name="Liu N."/>
            <person name="Zhao N."/>
            <person name="Ji M."/>
            <person name="Qiu Y."/>
            <person name="Yang B."/>
        </authorList>
    </citation>
    <scope>NUCLEOTIDE SEQUENCE [LARGE SCALE GENOMIC DNA]</scope>
    <source>
        <strain evidence="1">Ann1</strain>
    </source>
</reference>
<comment type="caution">
    <text evidence="1">The sequence shown here is derived from an EMBL/GenBank/DDBJ whole genome shotgun (WGS) entry which is preliminary data.</text>
</comment>
<organism evidence="1 2">
    <name type="scientific">Dendrolimus kikuchii</name>
    <dbReference type="NCBI Taxonomy" id="765133"/>
    <lineage>
        <taxon>Eukaryota</taxon>
        <taxon>Metazoa</taxon>
        <taxon>Ecdysozoa</taxon>
        <taxon>Arthropoda</taxon>
        <taxon>Hexapoda</taxon>
        <taxon>Insecta</taxon>
        <taxon>Pterygota</taxon>
        <taxon>Neoptera</taxon>
        <taxon>Endopterygota</taxon>
        <taxon>Lepidoptera</taxon>
        <taxon>Glossata</taxon>
        <taxon>Ditrysia</taxon>
        <taxon>Bombycoidea</taxon>
        <taxon>Lasiocampidae</taxon>
        <taxon>Dendrolimus</taxon>
    </lineage>
</organism>
<gene>
    <name evidence="1" type="ORF">K1T71_001951</name>
</gene>
<keyword evidence="2" id="KW-1185">Reference proteome</keyword>
<protein>
    <submittedName>
        <fullName evidence="1">Uncharacterized protein</fullName>
    </submittedName>
</protein>
<sequence>MLPICKFFRIKCSGKKRGTLNIFRNLANECGSSSGDNKNKETGSGQKDECKCDPCPSAPRPSATNPSTTTMYECRKYGHLLPSNDSMPCFDPLPNVPTGVFRYTAGEVLGPGAHKCSCYPCPEYFAYQHMTFYDMHLILRAYRQPCPKTGRKP</sequence>
<dbReference type="EMBL" id="CM034389">
    <property type="protein sequence ID" value="KAJ0182582.1"/>
    <property type="molecule type" value="Genomic_DNA"/>
</dbReference>
<accession>A0ACC1DFC3</accession>
<name>A0ACC1DFC3_9NEOP</name>
<dbReference type="Proteomes" id="UP000824533">
    <property type="component" value="Linkage Group LG03"/>
</dbReference>
<proteinExistence type="predicted"/>
<evidence type="ECO:0000313" key="2">
    <source>
        <dbReference type="Proteomes" id="UP000824533"/>
    </source>
</evidence>
<evidence type="ECO:0000313" key="1">
    <source>
        <dbReference type="EMBL" id="KAJ0182582.1"/>
    </source>
</evidence>